<dbReference type="EMBL" id="CP049141">
    <property type="protein sequence ID" value="QIE91123.1"/>
    <property type="molecule type" value="Genomic_DNA"/>
</dbReference>
<evidence type="ECO:0000313" key="2">
    <source>
        <dbReference type="Proteomes" id="UP000501063"/>
    </source>
</evidence>
<organism evidence="1 2">
    <name type="scientific">Pseudomonas nitroreducens</name>
    <dbReference type="NCBI Taxonomy" id="46680"/>
    <lineage>
        <taxon>Bacteria</taxon>
        <taxon>Pseudomonadati</taxon>
        <taxon>Pseudomonadota</taxon>
        <taxon>Gammaproteobacteria</taxon>
        <taxon>Pseudomonadales</taxon>
        <taxon>Pseudomonadaceae</taxon>
        <taxon>Pseudomonas</taxon>
    </lineage>
</organism>
<dbReference type="Proteomes" id="UP000501063">
    <property type="component" value="Plasmid pPniHBP1_2"/>
</dbReference>
<dbReference type="AlphaFoldDB" id="A0A6G6J7E0"/>
<keyword evidence="1" id="KW-0614">Plasmid</keyword>
<evidence type="ECO:0000313" key="1">
    <source>
        <dbReference type="EMBL" id="QIE91123.1"/>
    </source>
</evidence>
<reference evidence="1 2" key="1">
    <citation type="submission" date="2020-02" db="EMBL/GenBank/DDBJ databases">
        <title>Integrative conjugative elements (ICEs) and plasmids drive adaptation of Pseudomonas nitroreducens strain HBP1 to wastewater environment.</title>
        <authorList>
            <person name="Sentchilo V."/>
            <person name="Carraro N."/>
            <person name="Bertelli C."/>
            <person name="van der Meer J.R."/>
        </authorList>
    </citation>
    <scope>NUCLEOTIDE SEQUENCE [LARGE SCALE GENOMIC DNA]</scope>
    <source>
        <strain evidence="1 2">HBP1</strain>
        <plasmid evidence="2">ppnihbp1_2</plasmid>
    </source>
</reference>
<proteinExistence type="predicted"/>
<dbReference type="KEGG" id="pnt:G5B91_32725"/>
<geneLocation type="plasmid" evidence="2">
    <name>ppnihbp1_2</name>
</geneLocation>
<gene>
    <name evidence="1" type="ORF">G5B91_32725</name>
</gene>
<accession>A0A6G6J7E0</accession>
<name>A0A6G6J7E0_PSENT</name>
<protein>
    <submittedName>
        <fullName evidence="1">Uncharacterized protein</fullName>
    </submittedName>
</protein>
<dbReference type="RefSeq" id="WP_024766039.1">
    <property type="nucleotide sequence ID" value="NZ_CP049141.1"/>
</dbReference>
<sequence length="116" mass="12915">MENVINLTKFKTTSELANFGVQDISSWSEFKEIRDLLYFPSAPTTEVITQRVERLGEIAVKESKKTGHKTVLVSCPPWMTAALCRELMYHGITPVVSFTKKSIEEGLTVIALVPAA</sequence>